<dbReference type="EMBL" id="BMAW01000190">
    <property type="protein sequence ID" value="GFS67907.1"/>
    <property type="molecule type" value="Genomic_DNA"/>
</dbReference>
<sequence>MDEHVPRIFEESDQSFHSFVVTRFLSNHHFIENDNINAWIKPPYSPDLTFREPLLILEMFQSDMNCASVDRGSCQLSQKKARFRSS</sequence>
<evidence type="ECO:0000313" key="1">
    <source>
        <dbReference type="EMBL" id="GFS67907.1"/>
    </source>
</evidence>
<dbReference type="Proteomes" id="UP000887013">
    <property type="component" value="Unassembled WGS sequence"/>
</dbReference>
<accession>A0A8X6K5A9</accession>
<name>A0A8X6K5A9_NEPPI</name>
<gene>
    <name evidence="1" type="ORF">NPIL_339821</name>
</gene>
<dbReference type="AlphaFoldDB" id="A0A8X6K5A9"/>
<reference evidence="1" key="1">
    <citation type="submission" date="2020-08" db="EMBL/GenBank/DDBJ databases">
        <title>Multicomponent nature underlies the extraordinary mechanical properties of spider dragline silk.</title>
        <authorList>
            <person name="Kono N."/>
            <person name="Nakamura H."/>
            <person name="Mori M."/>
            <person name="Yoshida Y."/>
            <person name="Ohtoshi R."/>
            <person name="Malay A.D."/>
            <person name="Moran D.A.P."/>
            <person name="Tomita M."/>
            <person name="Numata K."/>
            <person name="Arakawa K."/>
        </authorList>
    </citation>
    <scope>NUCLEOTIDE SEQUENCE</scope>
</reference>
<protein>
    <submittedName>
        <fullName evidence="1">Uncharacterized protein</fullName>
    </submittedName>
</protein>
<comment type="caution">
    <text evidence="1">The sequence shown here is derived from an EMBL/GenBank/DDBJ whole genome shotgun (WGS) entry which is preliminary data.</text>
</comment>
<organism evidence="1 2">
    <name type="scientific">Nephila pilipes</name>
    <name type="common">Giant wood spider</name>
    <name type="synonym">Nephila maculata</name>
    <dbReference type="NCBI Taxonomy" id="299642"/>
    <lineage>
        <taxon>Eukaryota</taxon>
        <taxon>Metazoa</taxon>
        <taxon>Ecdysozoa</taxon>
        <taxon>Arthropoda</taxon>
        <taxon>Chelicerata</taxon>
        <taxon>Arachnida</taxon>
        <taxon>Araneae</taxon>
        <taxon>Araneomorphae</taxon>
        <taxon>Entelegynae</taxon>
        <taxon>Araneoidea</taxon>
        <taxon>Nephilidae</taxon>
        <taxon>Nephila</taxon>
    </lineage>
</organism>
<proteinExistence type="predicted"/>
<evidence type="ECO:0000313" key="2">
    <source>
        <dbReference type="Proteomes" id="UP000887013"/>
    </source>
</evidence>
<keyword evidence="2" id="KW-1185">Reference proteome</keyword>